<name>A0A6C0JNC6_9ZZZZ</name>
<protein>
    <submittedName>
        <fullName evidence="1">Uncharacterized protein</fullName>
    </submittedName>
</protein>
<dbReference type="EMBL" id="MN740409">
    <property type="protein sequence ID" value="QHU05184.1"/>
    <property type="molecule type" value="Genomic_DNA"/>
</dbReference>
<evidence type="ECO:0000313" key="1">
    <source>
        <dbReference type="EMBL" id="QHU05184.1"/>
    </source>
</evidence>
<accession>A0A6C0JNC6</accession>
<organism evidence="1">
    <name type="scientific">viral metagenome</name>
    <dbReference type="NCBI Taxonomy" id="1070528"/>
    <lineage>
        <taxon>unclassified sequences</taxon>
        <taxon>metagenomes</taxon>
        <taxon>organismal metagenomes</taxon>
    </lineage>
</organism>
<reference evidence="1" key="1">
    <citation type="journal article" date="2020" name="Nature">
        <title>Giant virus diversity and host interactions through global metagenomics.</title>
        <authorList>
            <person name="Schulz F."/>
            <person name="Roux S."/>
            <person name="Paez-Espino D."/>
            <person name="Jungbluth S."/>
            <person name="Walsh D.A."/>
            <person name="Denef V.J."/>
            <person name="McMahon K.D."/>
            <person name="Konstantinidis K.T."/>
            <person name="Eloe-Fadrosh E.A."/>
            <person name="Kyrpides N.C."/>
            <person name="Woyke T."/>
        </authorList>
    </citation>
    <scope>NUCLEOTIDE SEQUENCE</scope>
    <source>
        <strain evidence="1">GVMAG-M-3300027708-5</strain>
    </source>
</reference>
<sequence length="32" mass="3942">MQDLLEKLKEKYPTLTLSRFHLNRIVNKKKKK</sequence>
<proteinExistence type="predicted"/>
<dbReference type="AlphaFoldDB" id="A0A6C0JNC6"/>